<evidence type="ECO:0000256" key="5">
    <source>
        <dbReference type="ARBA" id="ARBA00023055"/>
    </source>
</evidence>
<evidence type="ECO:0000259" key="10">
    <source>
        <dbReference type="PROSITE" id="PS51847"/>
    </source>
</evidence>
<evidence type="ECO:0000256" key="8">
    <source>
        <dbReference type="SAM" id="MobiDB-lite"/>
    </source>
</evidence>
<dbReference type="GO" id="GO:0005096">
    <property type="term" value="F:GTPase activator activity"/>
    <property type="evidence" value="ECO:0007669"/>
    <property type="project" value="InterPro"/>
</dbReference>
<dbReference type="InterPro" id="IPR016098">
    <property type="entry name" value="CAP/MinC_C"/>
</dbReference>
<feature type="compositionally biased region" description="Polar residues" evidence="8">
    <location>
        <begin position="756"/>
        <end position="768"/>
    </location>
</feature>
<dbReference type="OrthoDB" id="194775at2759"/>
<name>A0A830I1P9_9CHLO</name>
<dbReference type="PANTHER" id="PTHR15440:SF0">
    <property type="entry name" value="PROTEIN XRP2"/>
    <property type="match status" value="1"/>
</dbReference>
<dbReference type="InterPro" id="IPR017901">
    <property type="entry name" value="C-CAP_CF_C-like"/>
</dbReference>
<dbReference type="Pfam" id="PF25669">
    <property type="entry name" value="SMP_MUG190-like"/>
    <property type="match status" value="1"/>
</dbReference>
<dbReference type="GO" id="GO:0005929">
    <property type="term" value="C:cilium"/>
    <property type="evidence" value="ECO:0007669"/>
    <property type="project" value="TreeGrafter"/>
</dbReference>
<feature type="region of interest" description="Disordered" evidence="8">
    <location>
        <begin position="671"/>
        <end position="719"/>
    </location>
</feature>
<dbReference type="AlphaFoldDB" id="A0A830I1P9"/>
<evidence type="ECO:0000256" key="1">
    <source>
        <dbReference type="ARBA" id="ARBA00004370"/>
    </source>
</evidence>
<dbReference type="GO" id="GO:0006892">
    <property type="term" value="P:post-Golgi vesicle-mediated transport"/>
    <property type="evidence" value="ECO:0007669"/>
    <property type="project" value="TreeGrafter"/>
</dbReference>
<keyword evidence="3" id="KW-0813">Transport</keyword>
<reference evidence="11" key="1">
    <citation type="submission" date="2020-10" db="EMBL/GenBank/DDBJ databases">
        <title>Unveiling of a novel bifunctional photoreceptor, Dualchrome1, isolated from a cosmopolitan green alga.</title>
        <authorList>
            <person name="Suzuki S."/>
            <person name="Kawachi M."/>
        </authorList>
    </citation>
    <scope>NUCLEOTIDE SEQUENCE</scope>
    <source>
        <strain evidence="11">NIES 2893</strain>
    </source>
</reference>
<dbReference type="GO" id="GO:0000166">
    <property type="term" value="F:nucleotide binding"/>
    <property type="evidence" value="ECO:0007669"/>
    <property type="project" value="UniProtKB-KW"/>
</dbReference>
<sequence length="1036" mass="110925">MGCLFSSSGGVGGVALSERALAYKVTTQAASRKPYSWEVATDRPDPKDYMFMNKSNETLLRLPGSVNGQQFVIENCKECDIFILDHTATVTIDDCVDCRIFLGPVESSVFIRDSTNCKCAFICRQFRTRTVKDSDFALLCATRPVIEDSKALRFACFDSSYAALEAQLKSAEISPFTNFWGFIHDFTPADAMARPNHSFLPSPTAGTNDVLGTKELPAEVAPLMKETHPRAVVTSNGERPLADAEHGALLVFPPSAESRAMDIVRDVFQNPSPSCSLVNTNRLAMDQQLAVEFVGALGKSCEGAKLTPKDFSAGGAKSKSVVLHFAGAGAFERLKGAAGAAGATISANVAAFAMVKHAGIDGYVGVGAHVDMDGAVLGGGLRRHQVVAKDNLKCTSTWNTSVYKALANAPAAFHGVIIALLAWPIRSTAGTVAYALLAGAYWASYVDARERRAAANAEANQARDFCDARISPAGAGEEGMWLNAFLQSAWADTIEPTLCLRLATQLSNRMQKITLPAAIESVSVIDTSFGTECPRVSRVVHRGCGASRTSVELEALADYKTNANNSGMMFVLSVRFKHKMLRDIPLRLRVCIVSFKATMRIRVLGLNAKAPFYEHIRVSLAHVPKVDIAINPYSSETFDFAELPGLDRWIHAQITRSLENHLVEPHAIFVAAPGQPPHPAQKADGNANDDVDTAGAVEDAAVDPAGSPERGASEDIGEGAPTMVAQIRIKCVSGLFDDDGDAGDGNRDAAEDASLSCATNTPESSENAPLQPLQPRGVPLRATRNAFVSLRLHGEKRRTKVCAKRATGKDIVWDDELIEVHLSDTQFDENDSLAPGSVGSPQLVLKVKGWDHLHMPRHIGRCEVDVRHFVAESQSAFKTGVDPPWHALDVELMDGTTARGSLRLAMKMFIRPANGANGSARIARTKMAAGGVASVDADQLESLFGGWGGGGPDASSNHLPPVDVTPRGSDGVPPRLTVKERSRIAANLLAQSLSARASKLTQRLTRKGRKEAENQSASAAEHELDVLGPTPSKDSS</sequence>
<gene>
    <name evidence="11" type="ORF">PPROV_001070700</name>
</gene>
<proteinExistence type="inferred from homology"/>
<evidence type="ECO:0000256" key="2">
    <source>
        <dbReference type="ARBA" id="ARBA00008848"/>
    </source>
</evidence>
<dbReference type="Gene3D" id="2.60.40.150">
    <property type="entry name" value="C2 domain"/>
    <property type="match status" value="1"/>
</dbReference>
<dbReference type="InterPro" id="IPR035892">
    <property type="entry name" value="C2_domain_sf"/>
</dbReference>
<protein>
    <submittedName>
        <fullName evidence="11">Xrp2 protein</fullName>
    </submittedName>
</protein>
<feature type="region of interest" description="Disordered" evidence="8">
    <location>
        <begin position="996"/>
        <end position="1036"/>
    </location>
</feature>
<keyword evidence="6" id="KW-0446">Lipid-binding</keyword>
<evidence type="ECO:0000313" key="11">
    <source>
        <dbReference type="EMBL" id="GHP11980.1"/>
    </source>
</evidence>
<dbReference type="Gene3D" id="2.160.20.70">
    <property type="match status" value="1"/>
</dbReference>
<dbReference type="PANTHER" id="PTHR15440">
    <property type="entry name" value="XRP2 PROTEIN"/>
    <property type="match status" value="1"/>
</dbReference>
<dbReference type="Pfam" id="PF07986">
    <property type="entry name" value="TBCC"/>
    <property type="match status" value="1"/>
</dbReference>
<keyword evidence="12" id="KW-1185">Reference proteome</keyword>
<feature type="region of interest" description="Disordered" evidence="8">
    <location>
        <begin position="948"/>
        <end position="974"/>
    </location>
</feature>
<evidence type="ECO:0000256" key="3">
    <source>
        <dbReference type="ARBA" id="ARBA00022448"/>
    </source>
</evidence>
<dbReference type="PROSITE" id="PS51847">
    <property type="entry name" value="SMP"/>
    <property type="match status" value="1"/>
</dbReference>
<dbReference type="SMART" id="SM00673">
    <property type="entry name" value="CARP"/>
    <property type="match status" value="1"/>
</dbReference>
<evidence type="ECO:0000259" key="9">
    <source>
        <dbReference type="PROSITE" id="PS51329"/>
    </source>
</evidence>
<evidence type="ECO:0000313" key="12">
    <source>
        <dbReference type="Proteomes" id="UP000660262"/>
    </source>
</evidence>
<comment type="similarity">
    <text evidence="2">Belongs to the TBCC family.</text>
</comment>
<dbReference type="EMBL" id="BNJQ01000037">
    <property type="protein sequence ID" value="GHP11980.1"/>
    <property type="molecule type" value="Genomic_DNA"/>
</dbReference>
<feature type="domain" description="C-CAP/cofactor C-like" evidence="9">
    <location>
        <begin position="26"/>
        <end position="188"/>
    </location>
</feature>
<accession>A0A830I1P9</accession>
<feature type="domain" description="SMP-LTD" evidence="10">
    <location>
        <begin position="475"/>
        <end position="673"/>
    </location>
</feature>
<comment type="caution">
    <text evidence="11">The sequence shown here is derived from an EMBL/GenBank/DDBJ whole genome shotgun (WGS) entry which is preliminary data.</text>
</comment>
<dbReference type="InterPro" id="IPR006599">
    <property type="entry name" value="CARP_motif"/>
</dbReference>
<dbReference type="InterPro" id="IPR031468">
    <property type="entry name" value="SMP_LBD"/>
</dbReference>
<keyword evidence="5" id="KW-0445">Lipid transport</keyword>
<evidence type="ECO:0000256" key="6">
    <source>
        <dbReference type="ARBA" id="ARBA00023121"/>
    </source>
</evidence>
<dbReference type="GO" id="GO:1990075">
    <property type="term" value="C:periciliary membrane compartment"/>
    <property type="evidence" value="ECO:0007669"/>
    <property type="project" value="TreeGrafter"/>
</dbReference>
<dbReference type="InterPro" id="IPR012945">
    <property type="entry name" value="Tubulin-bd_cofactor_C_dom"/>
</dbReference>
<dbReference type="InterPro" id="IPR039093">
    <property type="entry name" value="XRP2"/>
</dbReference>
<dbReference type="GO" id="GO:0006869">
    <property type="term" value="P:lipid transport"/>
    <property type="evidence" value="ECO:0007669"/>
    <property type="project" value="UniProtKB-KW"/>
</dbReference>
<evidence type="ECO:0000256" key="7">
    <source>
        <dbReference type="ARBA" id="ARBA00023136"/>
    </source>
</evidence>
<dbReference type="PROSITE" id="PS51329">
    <property type="entry name" value="C_CAP_COFACTOR_C"/>
    <property type="match status" value="1"/>
</dbReference>
<feature type="region of interest" description="Disordered" evidence="8">
    <location>
        <begin position="742"/>
        <end position="777"/>
    </location>
</feature>
<keyword evidence="4" id="KW-0547">Nucleotide-binding</keyword>
<organism evidence="11 12">
    <name type="scientific">Pycnococcus provasolii</name>
    <dbReference type="NCBI Taxonomy" id="41880"/>
    <lineage>
        <taxon>Eukaryota</taxon>
        <taxon>Viridiplantae</taxon>
        <taxon>Chlorophyta</taxon>
        <taxon>Pseudoscourfieldiophyceae</taxon>
        <taxon>Pseudoscourfieldiales</taxon>
        <taxon>Pycnococcaceae</taxon>
        <taxon>Pycnococcus</taxon>
    </lineage>
</organism>
<dbReference type="GO" id="GO:0008289">
    <property type="term" value="F:lipid binding"/>
    <property type="evidence" value="ECO:0007669"/>
    <property type="project" value="UniProtKB-KW"/>
</dbReference>
<dbReference type="Proteomes" id="UP000660262">
    <property type="component" value="Unassembled WGS sequence"/>
</dbReference>
<dbReference type="CDD" id="cd21669">
    <property type="entry name" value="SMP_SF"/>
    <property type="match status" value="1"/>
</dbReference>
<evidence type="ECO:0000256" key="4">
    <source>
        <dbReference type="ARBA" id="ARBA00022741"/>
    </source>
</evidence>
<comment type="subcellular location">
    <subcellularLocation>
        <location evidence="1">Membrane</location>
    </subcellularLocation>
</comment>
<keyword evidence="7" id="KW-0472">Membrane</keyword>